<evidence type="ECO:0000313" key="2">
    <source>
        <dbReference type="Proteomes" id="UP000186469"/>
    </source>
</evidence>
<dbReference type="Proteomes" id="UP000186469">
    <property type="component" value="Unassembled WGS sequence"/>
</dbReference>
<dbReference type="AlphaFoldDB" id="A0A1M7S0N3"/>
<reference evidence="1 2" key="1">
    <citation type="submission" date="2016-12" db="EMBL/GenBank/DDBJ databases">
        <authorList>
            <person name="Song W.-J."/>
            <person name="Kurnit D.M."/>
        </authorList>
    </citation>
    <scope>NUCLEOTIDE SEQUENCE [LARGE SCALE GENOMIC DNA]</scope>
    <source>
        <strain evidence="1 2">DSM 11393</strain>
    </source>
</reference>
<dbReference type="STRING" id="1121455.SAMN02745728_00406"/>
<dbReference type="EMBL" id="FRDI01000002">
    <property type="protein sequence ID" value="SHN51990.1"/>
    <property type="molecule type" value="Genomic_DNA"/>
</dbReference>
<dbReference type="RefSeq" id="WP_072695974.1">
    <property type="nucleotide sequence ID" value="NZ_FRDI01000002.1"/>
</dbReference>
<protein>
    <submittedName>
        <fullName evidence="1">Uncharacterized protein</fullName>
    </submittedName>
</protein>
<sequence>METIYINWHGPFTRDDINCENHCKDDDCLCLSGNGLYALFGMQKYERKAKLQYIGLTQRRYIDRFNEKQDTENQHRINDISRNLMIWLGKVETPKRTVKREILEAAEYALIYFSEPQMNEKKTIYAPKFDCTVISRFFHKNSDKLRKRIPKLLNDIPDVISWNASPRNELHYCTRLKLIQQD</sequence>
<name>A0A1M7S0N3_9BACT</name>
<evidence type="ECO:0000313" key="1">
    <source>
        <dbReference type="EMBL" id="SHN51990.1"/>
    </source>
</evidence>
<dbReference type="OrthoDB" id="1494734at2"/>
<keyword evidence="2" id="KW-1185">Reference proteome</keyword>
<organism evidence="1 2">
    <name type="scientific">Desulfovibrio litoralis DSM 11393</name>
    <dbReference type="NCBI Taxonomy" id="1121455"/>
    <lineage>
        <taxon>Bacteria</taxon>
        <taxon>Pseudomonadati</taxon>
        <taxon>Thermodesulfobacteriota</taxon>
        <taxon>Desulfovibrionia</taxon>
        <taxon>Desulfovibrionales</taxon>
        <taxon>Desulfovibrionaceae</taxon>
        <taxon>Desulfovibrio</taxon>
    </lineage>
</organism>
<accession>A0A1M7S0N3</accession>
<proteinExistence type="predicted"/>
<gene>
    <name evidence="1" type="ORF">SAMN02745728_00406</name>
</gene>